<gene>
    <name evidence="2" type="ORF">J2W69_001795</name>
</gene>
<dbReference type="EMBL" id="JAVDWR010000004">
    <property type="protein sequence ID" value="MDR7120857.1"/>
    <property type="molecule type" value="Genomic_DNA"/>
</dbReference>
<dbReference type="InterPro" id="IPR000182">
    <property type="entry name" value="GNAT_dom"/>
</dbReference>
<organism evidence="2 3">
    <name type="scientific">Rheinheimera soli</name>
    <dbReference type="NCBI Taxonomy" id="443616"/>
    <lineage>
        <taxon>Bacteria</taxon>
        <taxon>Pseudomonadati</taxon>
        <taxon>Pseudomonadota</taxon>
        <taxon>Gammaproteobacteria</taxon>
        <taxon>Chromatiales</taxon>
        <taxon>Chromatiaceae</taxon>
        <taxon>Rheinheimera</taxon>
    </lineage>
</organism>
<dbReference type="CDD" id="cd04301">
    <property type="entry name" value="NAT_SF"/>
    <property type="match status" value="1"/>
</dbReference>
<evidence type="ECO:0000313" key="2">
    <source>
        <dbReference type="EMBL" id="MDR7120857.1"/>
    </source>
</evidence>
<dbReference type="SUPFAM" id="SSF55729">
    <property type="entry name" value="Acyl-CoA N-acyltransferases (Nat)"/>
    <property type="match status" value="1"/>
</dbReference>
<evidence type="ECO:0000259" key="1">
    <source>
        <dbReference type="PROSITE" id="PS51186"/>
    </source>
</evidence>
<evidence type="ECO:0000313" key="3">
    <source>
        <dbReference type="Proteomes" id="UP001257909"/>
    </source>
</evidence>
<dbReference type="PROSITE" id="PS51186">
    <property type="entry name" value="GNAT"/>
    <property type="match status" value="1"/>
</dbReference>
<dbReference type="RefSeq" id="WP_310276933.1">
    <property type="nucleotide sequence ID" value="NZ_JAVDWR010000004.1"/>
</dbReference>
<dbReference type="Proteomes" id="UP001257909">
    <property type="component" value="Unassembled WGS sequence"/>
</dbReference>
<protein>
    <submittedName>
        <fullName evidence="2">Ribosomal protein S18 acetylase RimI-like enzyme</fullName>
    </submittedName>
</protein>
<reference evidence="2 3" key="1">
    <citation type="submission" date="2023-07" db="EMBL/GenBank/DDBJ databases">
        <title>Sorghum-associated microbial communities from plants grown in Nebraska, USA.</title>
        <authorList>
            <person name="Schachtman D."/>
        </authorList>
    </citation>
    <scope>NUCLEOTIDE SEQUENCE [LARGE SCALE GENOMIC DNA]</scope>
    <source>
        <strain evidence="2 3">4138</strain>
    </source>
</reference>
<dbReference type="InterPro" id="IPR016181">
    <property type="entry name" value="Acyl_CoA_acyltransferase"/>
</dbReference>
<dbReference type="Pfam" id="PF00583">
    <property type="entry name" value="Acetyltransf_1"/>
    <property type="match status" value="1"/>
</dbReference>
<accession>A0ABU1VYT5</accession>
<feature type="domain" description="N-acetyltransferase" evidence="1">
    <location>
        <begin position="2"/>
        <end position="152"/>
    </location>
</feature>
<name>A0ABU1VYT5_9GAMM</name>
<proteinExistence type="predicted"/>
<dbReference type="Gene3D" id="3.40.630.30">
    <property type="match status" value="1"/>
</dbReference>
<comment type="caution">
    <text evidence="2">The sequence shown here is derived from an EMBL/GenBank/DDBJ whole genome shotgun (WGS) entry which is preliminary data.</text>
</comment>
<sequence length="152" mass="17444">MELIKPCSSHIENLMKWFSCEQELKDWTGPNFRYPYDLASFSADLNLDSLKAFSLVDDKSNLLAFGQYYLRLNRCHLARLAVNPSCRGKGIAKELMMRLSEVGTAELKVNACSLFVLKHNKSAIKAYEKFGFSESDYPDKLPIDNCIYMIKR</sequence>
<keyword evidence="3" id="KW-1185">Reference proteome</keyword>